<evidence type="ECO:0000313" key="2">
    <source>
        <dbReference type="Proteomes" id="UP000516437"/>
    </source>
</evidence>
<gene>
    <name evidence="1" type="ORF">CJ030_MR8G028448</name>
</gene>
<accession>A0A6A1URS1</accession>
<keyword evidence="2" id="KW-1185">Reference proteome</keyword>
<organism evidence="1 2">
    <name type="scientific">Morella rubra</name>
    <name type="common">Chinese bayberry</name>
    <dbReference type="NCBI Taxonomy" id="262757"/>
    <lineage>
        <taxon>Eukaryota</taxon>
        <taxon>Viridiplantae</taxon>
        <taxon>Streptophyta</taxon>
        <taxon>Embryophyta</taxon>
        <taxon>Tracheophyta</taxon>
        <taxon>Spermatophyta</taxon>
        <taxon>Magnoliopsida</taxon>
        <taxon>eudicotyledons</taxon>
        <taxon>Gunneridae</taxon>
        <taxon>Pentapetalae</taxon>
        <taxon>rosids</taxon>
        <taxon>fabids</taxon>
        <taxon>Fagales</taxon>
        <taxon>Myricaceae</taxon>
        <taxon>Morella</taxon>
    </lineage>
</organism>
<proteinExistence type="predicted"/>
<protein>
    <submittedName>
        <fullName evidence="1">Uncharacterized protein</fullName>
    </submittedName>
</protein>
<evidence type="ECO:0000313" key="1">
    <source>
        <dbReference type="EMBL" id="KAB1203174.1"/>
    </source>
</evidence>
<sequence>MVTVVFENMIIGTIIDNLPTAPLATGAGDQHRPSGPLCDVIIIVGNPTNSFEEYRCFRGQTEIVFVQVPAGRDRIVEAKEGEEEDDDYGGYGIHGYELGVT</sequence>
<name>A0A6A1URS1_9ROSI</name>
<dbReference type="Proteomes" id="UP000516437">
    <property type="component" value="Chromosome 8"/>
</dbReference>
<comment type="caution">
    <text evidence="1">The sequence shown here is derived from an EMBL/GenBank/DDBJ whole genome shotgun (WGS) entry which is preliminary data.</text>
</comment>
<dbReference type="EMBL" id="RXIC02000026">
    <property type="protein sequence ID" value="KAB1203174.1"/>
    <property type="molecule type" value="Genomic_DNA"/>
</dbReference>
<dbReference type="AlphaFoldDB" id="A0A6A1URS1"/>
<reference evidence="1 2" key="1">
    <citation type="journal article" date="2019" name="Plant Biotechnol. J.">
        <title>The red bayberry genome and genetic basis of sex determination.</title>
        <authorList>
            <person name="Jia H.M."/>
            <person name="Jia H.J."/>
            <person name="Cai Q.L."/>
            <person name="Wang Y."/>
            <person name="Zhao H.B."/>
            <person name="Yang W.F."/>
            <person name="Wang G.Y."/>
            <person name="Li Y.H."/>
            <person name="Zhan D.L."/>
            <person name="Shen Y.T."/>
            <person name="Niu Q.F."/>
            <person name="Chang L."/>
            <person name="Qiu J."/>
            <person name="Zhao L."/>
            <person name="Xie H.B."/>
            <person name="Fu W.Y."/>
            <person name="Jin J."/>
            <person name="Li X.W."/>
            <person name="Jiao Y."/>
            <person name="Zhou C.C."/>
            <person name="Tu T."/>
            <person name="Chai C.Y."/>
            <person name="Gao J.L."/>
            <person name="Fan L.J."/>
            <person name="van de Weg E."/>
            <person name="Wang J.Y."/>
            <person name="Gao Z.S."/>
        </authorList>
    </citation>
    <scope>NUCLEOTIDE SEQUENCE [LARGE SCALE GENOMIC DNA]</scope>
    <source>
        <tissue evidence="1">Leaves</tissue>
    </source>
</reference>